<reference evidence="1" key="4">
    <citation type="submission" date="2025-08" db="UniProtKB">
        <authorList>
            <consortium name="Ensembl"/>
        </authorList>
    </citation>
    <scope>IDENTIFICATION</scope>
</reference>
<dbReference type="EMBL" id="KC877037">
    <property type="status" value="NOT_ANNOTATED_CDS"/>
    <property type="molecule type" value="Genomic_DNA"/>
</dbReference>
<proteinExistence type="predicted"/>
<feature type="non-terminal residue" evidence="1">
    <location>
        <position position="9"/>
    </location>
</feature>
<reference evidence="1" key="5">
    <citation type="submission" date="2025-09" db="UniProtKB">
        <authorList>
            <consortium name="Ensembl"/>
        </authorList>
    </citation>
    <scope>IDENTIFICATION</scope>
</reference>
<dbReference type="HGNC" id="HGNC:18173">
    <property type="gene designation" value="ERAP1"/>
</dbReference>
<dbReference type="Antibodypedia" id="25075">
    <property type="antibodies" value="379 antibodies from 37 providers"/>
</dbReference>
<protein>
    <submittedName>
        <fullName evidence="1">Endoplasmic reticulum aminopeptidase 1</fullName>
    </submittedName>
</protein>
<gene>
    <name evidence="1" type="primary">ERAP1</name>
</gene>
<reference evidence="1 2" key="1">
    <citation type="journal article" date="2001" name="Nature">
        <title>Initial sequencing and analysis of the human genome.</title>
        <authorList>
            <consortium name="International Human Genome Sequencing Consortium"/>
            <person name="Lander E.S."/>
            <person name="Linton L.M."/>
            <person name="Birren B."/>
            <person name="Nusbaum C."/>
            <person name="Zody M.C."/>
            <person name="Baldwin J."/>
            <person name="Devon K."/>
            <person name="Dewar K."/>
            <person name="Doyle M."/>
            <person name="FitzHugh W."/>
            <person name="Funke R."/>
            <person name="Gage D."/>
            <person name="Harris K."/>
            <person name="Heaford A."/>
            <person name="Howland J."/>
            <person name="Kann L."/>
            <person name="Lehoczky J."/>
            <person name="LeVine R."/>
            <person name="McEwan P."/>
            <person name="McKernan K."/>
            <person name="Meldrim J."/>
            <person name="Mesirov J.P."/>
            <person name="Miranda C."/>
            <person name="Morris W."/>
            <person name="Naylor J."/>
            <person name="Raymond C."/>
            <person name="Rosetti M."/>
            <person name="Santos R."/>
            <person name="Sheridan A."/>
            <person name="Sougnez C."/>
            <person name="Stange-Thomann N."/>
            <person name="Stojanovic N."/>
            <person name="Subramanian A."/>
            <person name="Wyman D."/>
            <person name="Rogers J."/>
            <person name="Sulston J."/>
            <person name="Ainscough R."/>
            <person name="Beck S."/>
            <person name="Bentley D."/>
            <person name="Burton J."/>
            <person name="Clee C."/>
            <person name="Carter N."/>
            <person name="Coulson A."/>
            <person name="Deadman R."/>
            <person name="Deloukas P."/>
            <person name="Dunham A."/>
            <person name="Dunham I."/>
            <person name="Durbin R."/>
            <person name="French L."/>
            <person name="Grafham D."/>
            <person name="Gregory S."/>
            <person name="Hubbard T."/>
            <person name="Humphray S."/>
            <person name="Hunt A."/>
            <person name="Jones M."/>
            <person name="Lloyd C."/>
            <person name="McMurray A."/>
            <person name="Matthews L."/>
            <person name="Mercer S."/>
            <person name="Milne S."/>
            <person name="Mullikin J.C."/>
            <person name="Mungall A."/>
            <person name="Plumb R."/>
            <person name="Ross M."/>
            <person name="Shownkeen R."/>
            <person name="Sims S."/>
            <person name="Waterston R.H."/>
            <person name="Wilson R.K."/>
            <person name="Hillier L.W."/>
            <person name="McPherson J.D."/>
            <person name="Marra M.A."/>
            <person name="Mardis E.R."/>
            <person name="Fulton L.A."/>
            <person name="Chinwalla A.T."/>
            <person name="Pepin K.H."/>
            <person name="Gish W.R."/>
            <person name="Chissoe S.L."/>
            <person name="Wendl M.C."/>
            <person name="Delehaunty K.D."/>
            <person name="Miner T.L."/>
            <person name="Delehaunty A."/>
            <person name="Kramer J.B."/>
            <person name="Cook L.L."/>
            <person name="Fulton R.S."/>
            <person name="Johnson D.L."/>
            <person name="Minx P.J."/>
            <person name="Clifton S.W."/>
            <person name="Hawkins T."/>
            <person name="Branscomb E."/>
            <person name="Predki P."/>
            <person name="Richardson P."/>
            <person name="Wenning S."/>
            <person name="Slezak T."/>
            <person name="Doggett N."/>
            <person name="Cheng J.F."/>
            <person name="Olsen A."/>
            <person name="Lucas S."/>
            <person name="Elkin C."/>
            <person name="Uberbacher E."/>
            <person name="Frazier M."/>
            <person name="Gibbs R.A."/>
            <person name="Muzny D.M."/>
            <person name="Scherer S.E."/>
            <person name="Bouck J.B."/>
            <person name="Sodergren E.J."/>
            <person name="Worley K.C."/>
            <person name="Rives C.M."/>
            <person name="Gorrell J.H."/>
            <person name="Metzker M.L."/>
            <person name="Naylor S.L."/>
            <person name="Kucherlapati R.S."/>
            <person name="Nelson D.L."/>
            <person name="Weinstock G.M."/>
            <person name="Sakaki Y."/>
            <person name="Fujiyama A."/>
            <person name="Hattori M."/>
            <person name="Yada T."/>
            <person name="Toyoda A."/>
            <person name="Itoh T."/>
            <person name="Kawagoe C."/>
            <person name="Watanabe H."/>
            <person name="Totoki Y."/>
            <person name="Taylor T."/>
            <person name="Weissenbach J."/>
            <person name="Heilig R."/>
            <person name="Saurin W."/>
            <person name="Artiguenave F."/>
            <person name="Brottier P."/>
            <person name="Bruls T."/>
            <person name="Pelletier E."/>
            <person name="Robert C."/>
            <person name="Wincker P."/>
            <person name="Smith D.R."/>
            <person name="Doucette-Stamm L."/>
            <person name="Rubenfield M."/>
            <person name="Weinstock K."/>
            <person name="Lee H.M."/>
            <person name="Dubois J."/>
            <person name="Rosenthal A."/>
            <person name="Platzer M."/>
            <person name="Nyakatura G."/>
            <person name="Taudien S."/>
            <person name="Rump A."/>
            <person name="Yang H."/>
            <person name="Yu J."/>
            <person name="Wang J."/>
            <person name="Huang G."/>
            <person name="Gu J."/>
            <person name="Hood L."/>
            <person name="Rowen L."/>
            <person name="Madan A."/>
            <person name="Qin S."/>
            <person name="Davis R.W."/>
            <person name="Federspiel N.A."/>
            <person name="Abola A.P."/>
            <person name="Proctor M.J."/>
            <person name="Myers R.M."/>
            <person name="Schmutz J."/>
            <person name="Dickson M."/>
            <person name="Grimwood J."/>
            <person name="Cox D.R."/>
            <person name="Olson M.V."/>
            <person name="Kaul R."/>
            <person name="Raymond C."/>
            <person name="Shimizu N."/>
            <person name="Kawasaki K."/>
            <person name="Minoshima S."/>
            <person name="Evans G.A."/>
            <person name="Athanasiou M."/>
            <person name="Schultz R."/>
            <person name="Roe B.A."/>
            <person name="Chen F."/>
            <person name="Pan H."/>
            <person name="Ramser J."/>
            <person name="Lehrach H."/>
            <person name="Reinhardt R."/>
            <person name="McCombie W.R."/>
            <person name="de la Bastide M."/>
            <person name="Dedhia N."/>
            <person name="Blocker H."/>
            <person name="Hornischer K."/>
            <person name="Nordsiek G."/>
            <person name="Agarwala R."/>
            <person name="Aravind L."/>
            <person name="Bailey J.A."/>
            <person name="Bateman A."/>
            <person name="Batzoglou S."/>
            <person name="Birney E."/>
            <person name="Bork P."/>
            <person name="Brown D.G."/>
            <person name="Burge C.B."/>
            <person name="Cerutti L."/>
            <person name="Chen H.C."/>
            <person name="Church D."/>
            <person name="Clamp M."/>
            <person name="Copley R.R."/>
            <person name="Doerks T."/>
            <person name="Eddy S.R."/>
            <person name="Eichler E.E."/>
            <person name="Furey T.S."/>
            <person name="Galagan J."/>
            <person name="Gilbert J.G."/>
            <person name="Harmon C."/>
            <person name="Hayashizaki Y."/>
            <person name="Haussler D."/>
            <person name="Hermjakob H."/>
            <person name="Hokamp K."/>
            <person name="Jang W."/>
            <person name="Johnson L.S."/>
            <person name="Jones T.A."/>
            <person name="Kasif S."/>
            <person name="Kaspryzk A."/>
            <person name="Kennedy S."/>
            <person name="Kent W.J."/>
            <person name="Kitts P."/>
            <person name="Koonin E.V."/>
            <person name="Korf I."/>
            <person name="Kulp D."/>
            <person name="Lancet D."/>
            <person name="Lowe T.M."/>
            <person name="McLysaght A."/>
            <person name="Mikkelsen T."/>
            <person name="Moran J.V."/>
            <person name="Mulder N."/>
            <person name="Pollara V.J."/>
            <person name="Ponting C.P."/>
            <person name="Schuler G."/>
            <person name="Schultz J."/>
            <person name="Slater G."/>
            <person name="Smit A.F."/>
            <person name="Stupka E."/>
            <person name="Szustakowski J."/>
            <person name="Thierry-Mieg D."/>
            <person name="Thierry-Mieg J."/>
            <person name="Wagner L."/>
            <person name="Wallis J."/>
            <person name="Wheeler R."/>
            <person name="Williams A."/>
            <person name="Wolf Y.I."/>
            <person name="Wolfe K.H."/>
            <person name="Yang S.P."/>
            <person name="Yeh R.F."/>
            <person name="Collins F."/>
            <person name="Guyer M.S."/>
            <person name="Peterson J."/>
            <person name="Felsenfeld A."/>
            <person name="Wetterstrand K.A."/>
            <person name="Patrinos A."/>
            <person name="Morgan M.J."/>
            <person name="de Jong P."/>
            <person name="Catanese J.J."/>
            <person name="Osoegawa K."/>
            <person name="Shizuya H."/>
            <person name="Choi S."/>
            <person name="Chen Y.J."/>
        </authorList>
    </citation>
    <scope>NUCLEOTIDE SEQUENCE [LARGE SCALE GENOMIC DNA]</scope>
</reference>
<dbReference type="EMBL" id="KF510931">
    <property type="status" value="NOT_ANNOTATED_CDS"/>
    <property type="molecule type" value="Genomic_DNA"/>
</dbReference>
<dbReference type="Proteomes" id="UP000005640">
    <property type="component" value="Chromosome 5"/>
</dbReference>
<organism evidence="1 2">
    <name type="scientific">Homo sapiens</name>
    <name type="common">Human</name>
    <dbReference type="NCBI Taxonomy" id="9606"/>
    <lineage>
        <taxon>Eukaryota</taxon>
        <taxon>Metazoa</taxon>
        <taxon>Chordata</taxon>
        <taxon>Craniata</taxon>
        <taxon>Vertebrata</taxon>
        <taxon>Euteleostomi</taxon>
        <taxon>Mammalia</taxon>
        <taxon>Eutheria</taxon>
        <taxon>Euarchontoglires</taxon>
        <taxon>Primates</taxon>
        <taxon>Haplorrhini</taxon>
        <taxon>Catarrhini</taxon>
        <taxon>Hominidae</taxon>
        <taxon>Homo</taxon>
    </lineage>
</organism>
<dbReference type="Ensembl" id="ENST00000508227.5">
    <property type="protein sequence ID" value="ENSP00000422631.1"/>
    <property type="gene ID" value="ENSG00000164307.14"/>
</dbReference>
<dbReference type="VEuPathDB" id="HostDB:ENSG00000164307"/>
<reference evidence="1 2" key="3">
    <citation type="journal article" date="2004" name="Nature">
        <title>Finishing the euchromatic sequence of the human genome.</title>
        <authorList>
            <consortium name="International Human Genome Sequencing Consortium"/>
        </authorList>
    </citation>
    <scope>NUCLEOTIDE SEQUENCE [LARGE SCALE GENOMIC DNA]</scope>
</reference>
<reference evidence="1 2" key="2">
    <citation type="journal article" date="2004" name="Nature">
        <title>The DNA sequence and comparative analysis of human chromosome 5.</title>
        <authorList>
            <person name="Schmutz J."/>
            <person name="Martin J."/>
            <person name="Terry A."/>
            <person name="Couronne O."/>
            <person name="Grimwood J."/>
            <person name="Lowry S."/>
            <person name="Gordon L.A."/>
            <person name="Scott D."/>
            <person name="Xie G."/>
            <person name="Huang W."/>
            <person name="Hellsten U."/>
            <person name="Tran-Gyamfi M."/>
            <person name="She X."/>
            <person name="Prabhakar S."/>
            <person name="Aerts A."/>
            <person name="Altherr M."/>
            <person name="Bajorek E."/>
            <person name="Black S."/>
            <person name="Branscomb E."/>
            <person name="Caoile C."/>
            <person name="Challacombe J.F."/>
            <person name="Chan Y.M."/>
            <person name="Denys M."/>
            <person name="Detter J.C."/>
            <person name="Escobar J."/>
            <person name="Flowers D."/>
            <person name="Fotopulos D."/>
            <person name="Glavina T."/>
            <person name="Gomez M."/>
            <person name="Gonzales E."/>
            <person name="Goodstein D."/>
            <person name="Grigoriev I."/>
            <person name="Groza M."/>
            <person name="Hammon N."/>
            <person name="Hawkins T."/>
            <person name="Haydu L."/>
            <person name="Israni S."/>
            <person name="Jett J."/>
            <person name="Kadner K."/>
            <person name="Kimball H."/>
            <person name="Kobayashi A."/>
            <person name="Lopez F."/>
            <person name="Lou Y."/>
            <person name="Martinez D."/>
            <person name="Medina C."/>
            <person name="Morgan J."/>
            <person name="Nandkeshwar R."/>
            <person name="Noonan J.P."/>
            <person name="Pitluck S."/>
            <person name="Pollard M."/>
            <person name="Predki P."/>
            <person name="Priest J."/>
            <person name="Ramirez L."/>
            <person name="Retterer J."/>
            <person name="Rodriguez A."/>
            <person name="Rogers S."/>
            <person name="Salamov A."/>
            <person name="Salazar A."/>
            <person name="Thayer N."/>
            <person name="Tice H."/>
            <person name="Tsai M."/>
            <person name="Ustaszewska A."/>
            <person name="Vo N."/>
            <person name="Wheeler J."/>
            <person name="Wu K."/>
            <person name="Yang J."/>
            <person name="Dickson M."/>
            <person name="Cheng J.F."/>
            <person name="Eichler E.E."/>
            <person name="Olsen A."/>
            <person name="Pennacchio L.A."/>
            <person name="Rokhsar D.S."/>
            <person name="Richardson P."/>
            <person name="Lucas S.M."/>
            <person name="Myers R.M."/>
            <person name="Rubin E.M."/>
        </authorList>
    </citation>
    <scope>NUCLEOTIDE SEQUENCE [LARGE SCALE GENOMIC DNA]</scope>
</reference>
<evidence type="ECO:0000313" key="2">
    <source>
        <dbReference type="Proteomes" id="UP000005640"/>
    </source>
</evidence>
<accession>A0A1D5RMR7</accession>
<name>A0A1D5RMR7_HUMAN</name>
<dbReference type="ChiTaRS" id="ERAP1">
    <property type="organism name" value="human"/>
</dbReference>
<keyword evidence="2" id="KW-1185">Reference proteome</keyword>
<evidence type="ECO:0000313" key="1">
    <source>
        <dbReference type="Ensembl" id="ENSP00000422631.1"/>
    </source>
</evidence>
<dbReference type="OpenTargets" id="ENSG00000164307"/>
<dbReference type="Ensembl" id="ENST00000508227.5">
    <property type="protein sequence ID" value="ENSP00000422631.1"/>
    <property type="gene ID" value="ENSG00000164307.13"/>
</dbReference>
<dbReference type="ExpressionAtlas" id="A0A1D5RMR7">
    <property type="expression patterns" value="baseline and differential"/>
</dbReference>
<dbReference type="EMBL" id="AC008906">
    <property type="status" value="NOT_ANNOTATED_CDS"/>
    <property type="molecule type" value="Genomic_DNA"/>
</dbReference>
<dbReference type="Bgee" id="ENSG00000164307">
    <property type="expression patterns" value="Expressed in jejunal mucosa and 208 other cell types or tissues"/>
</dbReference>
<dbReference type="GeneTree" id="ENSGT00940000159086"/>
<dbReference type="OrthoDB" id="10031169at2759"/>
<sequence>MAFPCFDEP</sequence>